<evidence type="ECO:0000259" key="2">
    <source>
        <dbReference type="Pfam" id="PF02657"/>
    </source>
</evidence>
<gene>
    <name evidence="3" type="ORF">KCG34_13340</name>
</gene>
<name>A0A975ISR8_9CAUL</name>
<accession>A0A975ISR8</accession>
<dbReference type="Gene3D" id="3.90.1010.10">
    <property type="match status" value="1"/>
</dbReference>
<dbReference type="Pfam" id="PF02657">
    <property type="entry name" value="SufE"/>
    <property type="match status" value="1"/>
</dbReference>
<sequence length="155" mass="16938">MAPKSAPMDTISQELDDLAGEFDMLGSADDPRDWEERYRYVIELGRTLDPLAEAERTDANKVRGCASQVWLVTAREPDGRLSFRGDSDAHIVSGLIAILLRLYSGRAPAEILGFDAKAAFQRLGLAGALSQQRSNGLFSMVERIRRDAQAAQAAA</sequence>
<dbReference type="KEGG" id="caul:KCG34_13340"/>
<reference evidence="3" key="1">
    <citation type="submission" date="2021-04" db="EMBL/GenBank/DDBJ databases">
        <title>The complete genome sequence of Caulobacter sp. S6.</title>
        <authorList>
            <person name="Tang Y."/>
            <person name="Ouyang W."/>
            <person name="Liu Q."/>
            <person name="Huang B."/>
            <person name="Guo Z."/>
            <person name="Lei P."/>
        </authorList>
    </citation>
    <scope>NUCLEOTIDE SEQUENCE</scope>
    <source>
        <strain evidence="3">S6</strain>
    </source>
</reference>
<keyword evidence="4" id="KW-1185">Reference proteome</keyword>
<evidence type="ECO:0000256" key="1">
    <source>
        <dbReference type="ARBA" id="ARBA00010282"/>
    </source>
</evidence>
<comment type="similarity">
    <text evidence="1">Belongs to the SufE family.</text>
</comment>
<dbReference type="Proteomes" id="UP000676409">
    <property type="component" value="Chromosome"/>
</dbReference>
<dbReference type="AlphaFoldDB" id="A0A975ISR8"/>
<dbReference type="InterPro" id="IPR003808">
    <property type="entry name" value="Fe-S_metab-assoc_dom"/>
</dbReference>
<organism evidence="3 4">
    <name type="scientific">Phenylobacterium montanum</name>
    <dbReference type="NCBI Taxonomy" id="2823693"/>
    <lineage>
        <taxon>Bacteria</taxon>
        <taxon>Pseudomonadati</taxon>
        <taxon>Pseudomonadota</taxon>
        <taxon>Alphaproteobacteria</taxon>
        <taxon>Caulobacterales</taxon>
        <taxon>Caulobacteraceae</taxon>
        <taxon>Phenylobacterium</taxon>
    </lineage>
</organism>
<proteinExistence type="inferred from homology"/>
<protein>
    <submittedName>
        <fullName evidence="3">SufE family protein</fullName>
    </submittedName>
</protein>
<evidence type="ECO:0000313" key="3">
    <source>
        <dbReference type="EMBL" id="QUD86087.1"/>
    </source>
</evidence>
<dbReference type="RefSeq" id="WP_211936139.1">
    <property type="nucleotide sequence ID" value="NZ_CP073078.1"/>
</dbReference>
<dbReference type="EMBL" id="CP073078">
    <property type="protein sequence ID" value="QUD86087.1"/>
    <property type="molecule type" value="Genomic_DNA"/>
</dbReference>
<feature type="domain" description="Fe-S metabolism associated" evidence="2">
    <location>
        <begin position="32"/>
        <end position="146"/>
    </location>
</feature>
<evidence type="ECO:0000313" key="4">
    <source>
        <dbReference type="Proteomes" id="UP000676409"/>
    </source>
</evidence>
<dbReference type="SUPFAM" id="SSF82649">
    <property type="entry name" value="SufE/NifU"/>
    <property type="match status" value="1"/>
</dbReference>
<dbReference type="PANTHER" id="PTHR43597">
    <property type="entry name" value="SULFUR ACCEPTOR PROTEIN CSDE"/>
    <property type="match status" value="1"/>
</dbReference>
<dbReference type="PANTHER" id="PTHR43597:SF5">
    <property type="entry name" value="SUFE-LIKE PROTEIN 2, CHLOROPLASTIC"/>
    <property type="match status" value="1"/>
</dbReference>